<dbReference type="InterPro" id="IPR001647">
    <property type="entry name" value="HTH_TetR"/>
</dbReference>
<keyword evidence="1 2" id="KW-0238">DNA-binding</keyword>
<name>A0A1H8HM30_9SPHN</name>
<evidence type="ECO:0000256" key="2">
    <source>
        <dbReference type="PROSITE-ProRule" id="PRU00335"/>
    </source>
</evidence>
<evidence type="ECO:0000256" key="1">
    <source>
        <dbReference type="ARBA" id="ARBA00023125"/>
    </source>
</evidence>
<dbReference type="PROSITE" id="PS50977">
    <property type="entry name" value="HTH_TETR_2"/>
    <property type="match status" value="1"/>
</dbReference>
<evidence type="ECO:0000313" key="5">
    <source>
        <dbReference type="Proteomes" id="UP000199206"/>
    </source>
</evidence>
<dbReference type="Gene3D" id="1.10.357.10">
    <property type="entry name" value="Tetracycline Repressor, domain 2"/>
    <property type="match status" value="1"/>
</dbReference>
<dbReference type="PANTHER" id="PTHR30055:SF226">
    <property type="entry name" value="HTH-TYPE TRANSCRIPTIONAL REGULATOR PKSA"/>
    <property type="match status" value="1"/>
</dbReference>
<feature type="domain" description="HTH tetR-type" evidence="3">
    <location>
        <begin position="14"/>
        <end position="74"/>
    </location>
</feature>
<sequence length="244" mass="26176">MSPAGCASRSERANQRREHIKEVARRLFVEHGFHATGIAAIARESGVAVQQLYRDFPSKNHIIAAIVQVDCKQVANLPALDVALDAHDKQGIEGWLSDCVHTHDDESDRLFVQMVAEAVRNPDVGHAIRTAKDGVIRGVARAFAGLGGADAVSDRHLALARVFSTFFMGLVSMRVVNGETHEEEADFIKDLIVELAYALATKSCSGTFTSVAPDFDTDELAVGSGCCAHAPATAPDKVAQVQDS</sequence>
<dbReference type="PANTHER" id="PTHR30055">
    <property type="entry name" value="HTH-TYPE TRANSCRIPTIONAL REGULATOR RUTR"/>
    <property type="match status" value="1"/>
</dbReference>
<gene>
    <name evidence="4" type="ORF">SAMN05192583_3103</name>
</gene>
<keyword evidence="5" id="KW-1185">Reference proteome</keyword>
<dbReference type="PRINTS" id="PR00455">
    <property type="entry name" value="HTHTETR"/>
</dbReference>
<dbReference type="InterPro" id="IPR050109">
    <property type="entry name" value="HTH-type_TetR-like_transc_reg"/>
</dbReference>
<evidence type="ECO:0000259" key="3">
    <source>
        <dbReference type="PROSITE" id="PS50977"/>
    </source>
</evidence>
<dbReference type="InterPro" id="IPR009057">
    <property type="entry name" value="Homeodomain-like_sf"/>
</dbReference>
<proteinExistence type="predicted"/>
<accession>A0A1H8HM30</accession>
<dbReference type="Pfam" id="PF00440">
    <property type="entry name" value="TetR_N"/>
    <property type="match status" value="1"/>
</dbReference>
<dbReference type="SUPFAM" id="SSF46689">
    <property type="entry name" value="Homeodomain-like"/>
    <property type="match status" value="1"/>
</dbReference>
<protein>
    <submittedName>
        <fullName evidence="4">Transcriptional regulator, TetR family</fullName>
    </submittedName>
</protein>
<dbReference type="AlphaFoldDB" id="A0A1H8HM30"/>
<dbReference type="GO" id="GO:0000976">
    <property type="term" value="F:transcription cis-regulatory region binding"/>
    <property type="evidence" value="ECO:0007669"/>
    <property type="project" value="TreeGrafter"/>
</dbReference>
<reference evidence="5" key="1">
    <citation type="submission" date="2016-10" db="EMBL/GenBank/DDBJ databases">
        <authorList>
            <person name="Varghese N."/>
            <person name="Submissions S."/>
        </authorList>
    </citation>
    <scope>NUCLEOTIDE SEQUENCE [LARGE SCALE GENOMIC DNA]</scope>
    <source>
        <strain evidence="5">S6-262</strain>
    </source>
</reference>
<dbReference type="Proteomes" id="UP000199206">
    <property type="component" value="Unassembled WGS sequence"/>
</dbReference>
<feature type="DNA-binding region" description="H-T-H motif" evidence="2">
    <location>
        <begin position="37"/>
        <end position="56"/>
    </location>
</feature>
<dbReference type="EMBL" id="FOCF01000008">
    <property type="protein sequence ID" value="SEN57219.1"/>
    <property type="molecule type" value="Genomic_DNA"/>
</dbReference>
<organism evidence="4 5">
    <name type="scientific">Sphingomonas gellani</name>
    <dbReference type="NCBI Taxonomy" id="1166340"/>
    <lineage>
        <taxon>Bacteria</taxon>
        <taxon>Pseudomonadati</taxon>
        <taxon>Pseudomonadota</taxon>
        <taxon>Alphaproteobacteria</taxon>
        <taxon>Sphingomonadales</taxon>
        <taxon>Sphingomonadaceae</taxon>
        <taxon>Sphingomonas</taxon>
    </lineage>
</organism>
<evidence type="ECO:0000313" key="4">
    <source>
        <dbReference type="EMBL" id="SEN57219.1"/>
    </source>
</evidence>
<dbReference type="GO" id="GO:0003700">
    <property type="term" value="F:DNA-binding transcription factor activity"/>
    <property type="evidence" value="ECO:0007669"/>
    <property type="project" value="TreeGrafter"/>
</dbReference>
<dbReference type="STRING" id="1166340.SAMN05192583_3103"/>